<dbReference type="SMART" id="SM00389">
    <property type="entry name" value="HOX"/>
    <property type="match status" value="1"/>
</dbReference>
<keyword evidence="4 5" id="KW-0539">Nucleus</keyword>
<evidence type="ECO:0000256" key="2">
    <source>
        <dbReference type="ARBA" id="ARBA00023125"/>
    </source>
</evidence>
<dbReference type="CDD" id="cd00086">
    <property type="entry name" value="homeodomain"/>
    <property type="match status" value="1"/>
</dbReference>
<proteinExistence type="predicted"/>
<dbReference type="OrthoDB" id="6159439at2759"/>
<evidence type="ECO:0000256" key="5">
    <source>
        <dbReference type="PROSITE-ProRule" id="PRU00108"/>
    </source>
</evidence>
<feature type="region of interest" description="Disordered" evidence="7">
    <location>
        <begin position="199"/>
        <end position="242"/>
    </location>
</feature>
<dbReference type="GO" id="GO:0000981">
    <property type="term" value="F:DNA-binding transcription factor activity, RNA polymerase II-specific"/>
    <property type="evidence" value="ECO:0007669"/>
    <property type="project" value="InterPro"/>
</dbReference>
<gene>
    <name evidence="9" type="ORF">B0T11DRAFT_285716</name>
</gene>
<dbReference type="InterPro" id="IPR051775">
    <property type="entry name" value="Homeobox_domain"/>
</dbReference>
<evidence type="ECO:0000256" key="3">
    <source>
        <dbReference type="ARBA" id="ARBA00023155"/>
    </source>
</evidence>
<feature type="region of interest" description="Disordered" evidence="7">
    <location>
        <begin position="264"/>
        <end position="285"/>
    </location>
</feature>
<protein>
    <recommendedName>
        <fullName evidence="8">Homeobox domain-containing protein</fullName>
    </recommendedName>
</protein>
<feature type="compositionally biased region" description="Polar residues" evidence="7">
    <location>
        <begin position="378"/>
        <end position="387"/>
    </location>
</feature>
<dbReference type="Gene3D" id="1.10.10.60">
    <property type="entry name" value="Homeodomain-like"/>
    <property type="match status" value="1"/>
</dbReference>
<comment type="subcellular location">
    <subcellularLocation>
        <location evidence="1 5 6">Nucleus</location>
    </subcellularLocation>
</comment>
<dbReference type="PROSITE" id="PS00027">
    <property type="entry name" value="HOMEOBOX_1"/>
    <property type="match status" value="1"/>
</dbReference>
<feature type="compositionally biased region" description="Polar residues" evidence="7">
    <location>
        <begin position="303"/>
        <end position="316"/>
    </location>
</feature>
<feature type="region of interest" description="Disordered" evidence="7">
    <location>
        <begin position="147"/>
        <end position="174"/>
    </location>
</feature>
<feature type="DNA-binding region" description="Homeobox" evidence="5">
    <location>
        <begin position="69"/>
        <end position="128"/>
    </location>
</feature>
<feature type="region of interest" description="Disordered" evidence="7">
    <location>
        <begin position="1"/>
        <end position="96"/>
    </location>
</feature>
<dbReference type="PANTHER" id="PTHR24323:SF7">
    <property type="entry name" value="HOMEOBOX DOMAIN-CONTAINING PROTEIN"/>
    <property type="match status" value="1"/>
</dbReference>
<evidence type="ECO:0000313" key="9">
    <source>
        <dbReference type="EMBL" id="KAH7359090.1"/>
    </source>
</evidence>
<evidence type="ECO:0000313" key="10">
    <source>
        <dbReference type="Proteomes" id="UP000813385"/>
    </source>
</evidence>
<dbReference type="Proteomes" id="UP000813385">
    <property type="component" value="Unassembled WGS sequence"/>
</dbReference>
<name>A0A8K0X338_9PEZI</name>
<dbReference type="AlphaFoldDB" id="A0A8K0X338"/>
<feature type="region of interest" description="Disordered" evidence="7">
    <location>
        <begin position="303"/>
        <end position="323"/>
    </location>
</feature>
<dbReference type="Pfam" id="PF00046">
    <property type="entry name" value="Homeodomain"/>
    <property type="match status" value="1"/>
</dbReference>
<dbReference type="InterPro" id="IPR001356">
    <property type="entry name" value="HD"/>
</dbReference>
<evidence type="ECO:0000256" key="1">
    <source>
        <dbReference type="ARBA" id="ARBA00004123"/>
    </source>
</evidence>
<evidence type="ECO:0000256" key="7">
    <source>
        <dbReference type="SAM" id="MobiDB-lite"/>
    </source>
</evidence>
<keyword evidence="3 5" id="KW-0371">Homeobox</keyword>
<feature type="compositionally biased region" description="Polar residues" evidence="7">
    <location>
        <begin position="147"/>
        <end position="161"/>
    </location>
</feature>
<dbReference type="InterPro" id="IPR009057">
    <property type="entry name" value="Homeodomain-like_sf"/>
</dbReference>
<feature type="compositionally biased region" description="Polar residues" evidence="7">
    <location>
        <begin position="429"/>
        <end position="446"/>
    </location>
</feature>
<feature type="compositionally biased region" description="Basic and acidic residues" evidence="7">
    <location>
        <begin position="545"/>
        <end position="572"/>
    </location>
</feature>
<sequence length="587" mass="63025">MSSHDDRGASPPQGTTSPVGEHAADIQATPPRPEEHNAIVQATPSRPEPSIDGTSPELGHPYSASEKHPKGRRKRTAAKDKYVLEAAYNENPKPDKAARLELVRRVSLNEKEVQIWFQNRRQNDRRKSRPLSPQEIAALRTGGVQLLSSDPITSSSQTEDCTSPRADAAPSSVLRGDVSATPFMASGRAPDVPSSRFTYRFGSPGESADGSTVPRPLPPHESPLATYGSSTSFSGTRARPSDRWNPDISFSSCFTPEAPNGSARLRPFFTSSPSGVPAGSGLPTPQSQVRLSLSLEGKAELVSQLNSPPRTQSIDLPSSPVPRPRALLQRSQSAAAHVTLPPISALTDDLPPTLRNGRSRDAQAWEQCCESDTRDELTTQAENESSGSAVAAISLLRSTSGILQPNSAKRNAPPLSWKPLQGKRPRLSRTMSSNAVMQSDRSSSPVSALKPANLPAGARSPSGDSDKENWSPVGESTARNAPPQMSLRKVLGMGPPHAGNVRRQGRAVRDQHAPWLMTKGRDRGRSPLPRQSSAGSDLEIFEDAESSKTRRGSDEVESFMRGEVSPGKKGDMDCIAGLLSLSQGNWR</sequence>
<evidence type="ECO:0000259" key="8">
    <source>
        <dbReference type="PROSITE" id="PS50071"/>
    </source>
</evidence>
<accession>A0A8K0X338</accession>
<feature type="region of interest" description="Disordered" evidence="7">
    <location>
        <begin position="404"/>
        <end position="572"/>
    </location>
</feature>
<dbReference type="GO" id="GO:0005634">
    <property type="term" value="C:nucleus"/>
    <property type="evidence" value="ECO:0007669"/>
    <property type="project" value="UniProtKB-SubCell"/>
</dbReference>
<evidence type="ECO:0000256" key="4">
    <source>
        <dbReference type="ARBA" id="ARBA00023242"/>
    </source>
</evidence>
<feature type="domain" description="Homeobox" evidence="8">
    <location>
        <begin position="67"/>
        <end position="127"/>
    </location>
</feature>
<dbReference type="PANTHER" id="PTHR24323">
    <property type="entry name" value="CEH-10 HOMEODOMAIN-CONTAINING HOMOLOG"/>
    <property type="match status" value="1"/>
</dbReference>
<keyword evidence="2 5" id="KW-0238">DNA-binding</keyword>
<evidence type="ECO:0000256" key="6">
    <source>
        <dbReference type="RuleBase" id="RU000682"/>
    </source>
</evidence>
<keyword evidence="10" id="KW-1185">Reference proteome</keyword>
<dbReference type="EMBL" id="JAGPXD010000004">
    <property type="protein sequence ID" value="KAH7359090.1"/>
    <property type="molecule type" value="Genomic_DNA"/>
</dbReference>
<organism evidence="9 10">
    <name type="scientific">Plectosphaerella cucumerina</name>
    <dbReference type="NCBI Taxonomy" id="40658"/>
    <lineage>
        <taxon>Eukaryota</taxon>
        <taxon>Fungi</taxon>
        <taxon>Dikarya</taxon>
        <taxon>Ascomycota</taxon>
        <taxon>Pezizomycotina</taxon>
        <taxon>Sordariomycetes</taxon>
        <taxon>Hypocreomycetidae</taxon>
        <taxon>Glomerellales</taxon>
        <taxon>Plectosphaerellaceae</taxon>
        <taxon>Plectosphaerella</taxon>
    </lineage>
</organism>
<dbReference type="PROSITE" id="PS50071">
    <property type="entry name" value="HOMEOBOX_2"/>
    <property type="match status" value="1"/>
</dbReference>
<comment type="caution">
    <text evidence="9">The sequence shown here is derived from an EMBL/GenBank/DDBJ whole genome shotgun (WGS) entry which is preliminary data.</text>
</comment>
<dbReference type="InterPro" id="IPR017970">
    <property type="entry name" value="Homeobox_CS"/>
</dbReference>
<reference evidence="9" key="1">
    <citation type="journal article" date="2021" name="Nat. Commun.">
        <title>Genetic determinants of endophytism in the Arabidopsis root mycobiome.</title>
        <authorList>
            <person name="Mesny F."/>
            <person name="Miyauchi S."/>
            <person name="Thiergart T."/>
            <person name="Pickel B."/>
            <person name="Atanasova L."/>
            <person name="Karlsson M."/>
            <person name="Huettel B."/>
            <person name="Barry K.W."/>
            <person name="Haridas S."/>
            <person name="Chen C."/>
            <person name="Bauer D."/>
            <person name="Andreopoulos W."/>
            <person name="Pangilinan J."/>
            <person name="LaButti K."/>
            <person name="Riley R."/>
            <person name="Lipzen A."/>
            <person name="Clum A."/>
            <person name="Drula E."/>
            <person name="Henrissat B."/>
            <person name="Kohler A."/>
            <person name="Grigoriev I.V."/>
            <person name="Martin F.M."/>
            <person name="Hacquard S."/>
        </authorList>
    </citation>
    <scope>NUCLEOTIDE SEQUENCE</scope>
    <source>
        <strain evidence="9">MPI-CAGE-AT-0016</strain>
    </source>
</reference>
<feature type="region of interest" description="Disordered" evidence="7">
    <location>
        <begin position="339"/>
        <end position="387"/>
    </location>
</feature>
<dbReference type="SUPFAM" id="SSF46689">
    <property type="entry name" value="Homeodomain-like"/>
    <property type="match status" value="1"/>
</dbReference>
<dbReference type="GO" id="GO:0000976">
    <property type="term" value="F:transcription cis-regulatory region binding"/>
    <property type="evidence" value="ECO:0007669"/>
    <property type="project" value="TreeGrafter"/>
</dbReference>